<keyword evidence="4" id="KW-1185">Reference proteome</keyword>
<name>A0A6M1R9K6_9ACTN</name>
<evidence type="ECO:0000256" key="2">
    <source>
        <dbReference type="SAM" id="Phobius"/>
    </source>
</evidence>
<reference evidence="3 4" key="1">
    <citation type="submission" date="2020-02" db="EMBL/GenBank/DDBJ databases">
        <title>Whole-genome analyses of novel actinobacteria.</title>
        <authorList>
            <person name="Sahin N."/>
        </authorList>
    </citation>
    <scope>NUCLEOTIDE SEQUENCE [LARGE SCALE GENOMIC DNA]</scope>
    <source>
        <strain evidence="3 4">KC13</strain>
    </source>
</reference>
<dbReference type="AlphaFoldDB" id="A0A6M1R9K6"/>
<keyword evidence="2" id="KW-1133">Transmembrane helix</keyword>
<sequence>MEEEAPEKSPDAMAHATEGRPESDQQREGATRSIMRFTKKHVLFVSAAIAAAVLAVFTSGLANLVTGLLPDGWDEPGSGIKVVDVRRQPMSGPVLIPEAVEFDDMTDARKKVNDPDWEAQHEWYAAGRVTWEVTLVGRHRDPVVITDLRPERTGPCTERIERGTLVDDIPQGEGDKIELRTAIDAGSPELISVEDGTAYFDNGTVTLEKGETVIIAIQATSARQTCQWVLEADYVDNGKRETMTINAPGDRPFAITGYGEDLPYELIWAEACNSRAMTPEEASASKKPADCN</sequence>
<protein>
    <submittedName>
        <fullName evidence="3">Uncharacterized protein</fullName>
    </submittedName>
</protein>
<keyword evidence="2" id="KW-0472">Membrane</keyword>
<accession>A0A6M1R9K6</accession>
<organism evidence="3 4">
    <name type="scientific">Nocardioides turkmenicus</name>
    <dbReference type="NCBI Taxonomy" id="2711220"/>
    <lineage>
        <taxon>Bacteria</taxon>
        <taxon>Bacillati</taxon>
        <taxon>Actinomycetota</taxon>
        <taxon>Actinomycetes</taxon>
        <taxon>Propionibacteriales</taxon>
        <taxon>Nocardioidaceae</taxon>
        <taxon>Nocardioides</taxon>
    </lineage>
</organism>
<evidence type="ECO:0000256" key="1">
    <source>
        <dbReference type="SAM" id="MobiDB-lite"/>
    </source>
</evidence>
<feature type="region of interest" description="Disordered" evidence="1">
    <location>
        <begin position="1"/>
        <end position="30"/>
    </location>
</feature>
<gene>
    <name evidence="3" type="ORF">G5C66_16270</name>
</gene>
<dbReference type="EMBL" id="JAALAA010000013">
    <property type="protein sequence ID" value="NGN94288.1"/>
    <property type="molecule type" value="Genomic_DNA"/>
</dbReference>
<feature type="transmembrane region" description="Helical" evidence="2">
    <location>
        <begin position="42"/>
        <end position="62"/>
    </location>
</feature>
<comment type="caution">
    <text evidence="3">The sequence shown here is derived from an EMBL/GenBank/DDBJ whole genome shotgun (WGS) entry which is preliminary data.</text>
</comment>
<keyword evidence="2" id="KW-0812">Transmembrane</keyword>
<feature type="compositionally biased region" description="Basic and acidic residues" evidence="1">
    <location>
        <begin position="1"/>
        <end position="10"/>
    </location>
</feature>
<dbReference type="RefSeq" id="WP_165112003.1">
    <property type="nucleotide sequence ID" value="NZ_JAALAA010000013.1"/>
</dbReference>
<feature type="compositionally biased region" description="Basic and acidic residues" evidence="1">
    <location>
        <begin position="17"/>
        <end position="30"/>
    </location>
</feature>
<evidence type="ECO:0000313" key="3">
    <source>
        <dbReference type="EMBL" id="NGN94288.1"/>
    </source>
</evidence>
<proteinExistence type="predicted"/>
<dbReference type="Proteomes" id="UP000483261">
    <property type="component" value="Unassembled WGS sequence"/>
</dbReference>
<evidence type="ECO:0000313" key="4">
    <source>
        <dbReference type="Proteomes" id="UP000483261"/>
    </source>
</evidence>